<organism evidence="1 2">
    <name type="scientific">Streptantibioticus silvisoli</name>
    <dbReference type="NCBI Taxonomy" id="2705255"/>
    <lineage>
        <taxon>Bacteria</taxon>
        <taxon>Bacillati</taxon>
        <taxon>Actinomycetota</taxon>
        <taxon>Actinomycetes</taxon>
        <taxon>Kitasatosporales</taxon>
        <taxon>Streptomycetaceae</taxon>
        <taxon>Streptantibioticus</taxon>
    </lineage>
</organism>
<keyword evidence="2" id="KW-1185">Reference proteome</keyword>
<sequence length="186" mass="20599">MGVITPEVRAEYGGQIRLIPSDMITRLPQEELLDRLAEAKRLHTKAAKAETPYLAIGYHEKARLLCKAEPRDETELLAREWVAKAAAAHTGVLASACLEKAEEIRRSNPAAPRVTPVVQTAEMLEKAEAVTKLRQDVARKAAAAGREAAQRAAEDRKYADALAGRRVWTLGDQLRWNREHDNSLAT</sequence>
<accession>A0ABT6W245</accession>
<gene>
    <name evidence="1" type="ORF">POF43_019165</name>
</gene>
<comment type="caution">
    <text evidence="1">The sequence shown here is derived from an EMBL/GenBank/DDBJ whole genome shotgun (WGS) entry which is preliminary data.</text>
</comment>
<evidence type="ECO:0000313" key="1">
    <source>
        <dbReference type="EMBL" id="MDI5964816.1"/>
    </source>
</evidence>
<evidence type="ECO:0000313" key="2">
    <source>
        <dbReference type="Proteomes" id="UP001156398"/>
    </source>
</evidence>
<dbReference type="RefSeq" id="WP_271323184.1">
    <property type="nucleotide sequence ID" value="NZ_JAAGKO020000027.1"/>
</dbReference>
<protein>
    <submittedName>
        <fullName evidence="1">Uncharacterized protein</fullName>
    </submittedName>
</protein>
<dbReference type="EMBL" id="JAAGKO020000027">
    <property type="protein sequence ID" value="MDI5964816.1"/>
    <property type="molecule type" value="Genomic_DNA"/>
</dbReference>
<name>A0ABT6W245_9ACTN</name>
<proteinExistence type="predicted"/>
<dbReference type="Proteomes" id="UP001156398">
    <property type="component" value="Unassembled WGS sequence"/>
</dbReference>
<reference evidence="1 2" key="1">
    <citation type="submission" date="2023-05" db="EMBL/GenBank/DDBJ databases">
        <title>Streptantibioticus silvisoli sp. nov., acidotolerant actinomycetes 1 from pine litter.</title>
        <authorList>
            <person name="Swiecimska M."/>
            <person name="Golinska P."/>
            <person name="Sangal V."/>
            <person name="Wachnowicz B."/>
            <person name="Goodfellow M."/>
        </authorList>
    </citation>
    <scope>NUCLEOTIDE SEQUENCE [LARGE SCALE GENOMIC DNA]</scope>
    <source>
        <strain evidence="1 2">SL54</strain>
    </source>
</reference>